<dbReference type="Proteomes" id="UP000706333">
    <property type="component" value="Unassembled WGS sequence"/>
</dbReference>
<sequence>MRGRDKLLEPVAGHPLLAVVVARACAAAGRVLVTLGPGMALRRAALHGQPAACTEIAGAAEGMAASVRAGAVWATEQGLAGLMVLPADMPDIAAQDLVGMVAAFQAADPSPILRATTADGRPGHPVILPARHFAAMAGLRGDAGARDILRVHRSEVAAHPLPGTRAITDLDTPEDWAAWRALR</sequence>
<protein>
    <recommendedName>
        <fullName evidence="2">MobA-like NTP transferase domain-containing protein</fullName>
    </recommendedName>
</protein>
<evidence type="ECO:0000256" key="1">
    <source>
        <dbReference type="ARBA" id="ARBA00022842"/>
    </source>
</evidence>
<dbReference type="SUPFAM" id="SSF53448">
    <property type="entry name" value="Nucleotide-diphospho-sugar transferases"/>
    <property type="match status" value="1"/>
</dbReference>
<evidence type="ECO:0000313" key="4">
    <source>
        <dbReference type="Proteomes" id="UP000706333"/>
    </source>
</evidence>
<dbReference type="InterPro" id="IPR029044">
    <property type="entry name" value="Nucleotide-diphossugar_trans"/>
</dbReference>
<dbReference type="Gene3D" id="3.90.550.10">
    <property type="entry name" value="Spore Coat Polysaccharide Biosynthesis Protein SpsA, Chain A"/>
    <property type="match status" value="1"/>
</dbReference>
<organism evidence="3 4">
    <name type="scientific">Rhodobaculum claviforme</name>
    <dbReference type="NCBI Taxonomy" id="1549854"/>
    <lineage>
        <taxon>Bacteria</taxon>
        <taxon>Pseudomonadati</taxon>
        <taxon>Pseudomonadota</taxon>
        <taxon>Alphaproteobacteria</taxon>
        <taxon>Rhodobacterales</taxon>
        <taxon>Paracoccaceae</taxon>
        <taxon>Rhodobaculum</taxon>
    </lineage>
</organism>
<dbReference type="Pfam" id="PF12804">
    <property type="entry name" value="NTP_transf_3"/>
    <property type="match status" value="1"/>
</dbReference>
<dbReference type="PANTHER" id="PTHR43777">
    <property type="entry name" value="MOLYBDENUM COFACTOR CYTIDYLYLTRANSFERASE"/>
    <property type="match status" value="1"/>
</dbReference>
<accession>A0A934TLC9</accession>
<gene>
    <name evidence="3" type="ORF">CCR87_13130</name>
</gene>
<keyword evidence="4" id="KW-1185">Reference proteome</keyword>
<evidence type="ECO:0000313" key="3">
    <source>
        <dbReference type="EMBL" id="MBK5928265.1"/>
    </source>
</evidence>
<reference evidence="3" key="2">
    <citation type="journal article" date="2020" name="Microorganisms">
        <title>Osmotic Adaptation and Compatible Solute Biosynthesis of Phototrophic Bacteria as Revealed from Genome Analyses.</title>
        <authorList>
            <person name="Imhoff J.F."/>
            <person name="Rahn T."/>
            <person name="Kunzel S."/>
            <person name="Keller A."/>
            <person name="Neulinger S.C."/>
        </authorList>
    </citation>
    <scope>NUCLEOTIDE SEQUENCE</scope>
    <source>
        <strain evidence="3">LMG 28126</strain>
    </source>
</reference>
<proteinExistence type="predicted"/>
<reference evidence="3" key="1">
    <citation type="submission" date="2017-05" db="EMBL/GenBank/DDBJ databases">
        <authorList>
            <person name="Imhoff J.F."/>
            <person name="Rahn T."/>
            <person name="Kuenzel S."/>
            <person name="Neulinger S.C."/>
        </authorList>
    </citation>
    <scope>NUCLEOTIDE SEQUENCE</scope>
    <source>
        <strain evidence="3">LMG 28126</strain>
    </source>
</reference>
<name>A0A934TLC9_9RHOB</name>
<comment type="caution">
    <text evidence="3">The sequence shown here is derived from an EMBL/GenBank/DDBJ whole genome shotgun (WGS) entry which is preliminary data.</text>
</comment>
<keyword evidence="1" id="KW-0460">Magnesium</keyword>
<dbReference type="GO" id="GO:0016779">
    <property type="term" value="F:nucleotidyltransferase activity"/>
    <property type="evidence" value="ECO:0007669"/>
    <property type="project" value="UniProtKB-ARBA"/>
</dbReference>
<dbReference type="PANTHER" id="PTHR43777:SF1">
    <property type="entry name" value="MOLYBDENUM COFACTOR CYTIDYLYLTRANSFERASE"/>
    <property type="match status" value="1"/>
</dbReference>
<feature type="domain" description="MobA-like NTP transferase" evidence="2">
    <location>
        <begin position="3"/>
        <end position="152"/>
    </location>
</feature>
<evidence type="ECO:0000259" key="2">
    <source>
        <dbReference type="Pfam" id="PF12804"/>
    </source>
</evidence>
<dbReference type="AlphaFoldDB" id="A0A934TLC9"/>
<dbReference type="EMBL" id="NHSD01000296">
    <property type="protein sequence ID" value="MBK5928265.1"/>
    <property type="molecule type" value="Genomic_DNA"/>
</dbReference>
<dbReference type="InterPro" id="IPR025877">
    <property type="entry name" value="MobA-like_NTP_Trfase"/>
</dbReference>